<dbReference type="SMART" id="SM00320">
    <property type="entry name" value="WD40"/>
    <property type="match status" value="3"/>
</dbReference>
<evidence type="ECO:0000256" key="4">
    <source>
        <dbReference type="ARBA" id="ARBA00023274"/>
    </source>
</evidence>
<dbReference type="InterPro" id="IPR015943">
    <property type="entry name" value="WD40/YVTN_repeat-like_dom_sf"/>
</dbReference>
<dbReference type="GO" id="GO:1990904">
    <property type="term" value="C:ribonucleoprotein complex"/>
    <property type="evidence" value="ECO:0007669"/>
    <property type="project" value="UniProtKB-KW"/>
</dbReference>
<dbReference type="EMBL" id="NBSK02000004">
    <property type="protein sequence ID" value="KAJ0211199.1"/>
    <property type="molecule type" value="Genomic_DNA"/>
</dbReference>
<dbReference type="InterPro" id="IPR020472">
    <property type="entry name" value="WD40_PAC1"/>
</dbReference>
<dbReference type="GO" id="GO:0043022">
    <property type="term" value="F:ribosome binding"/>
    <property type="evidence" value="ECO:0000318"/>
    <property type="project" value="GO_Central"/>
</dbReference>
<dbReference type="InterPro" id="IPR001680">
    <property type="entry name" value="WD40_rpt"/>
</dbReference>
<feature type="repeat" description="WD" evidence="5">
    <location>
        <begin position="84"/>
        <end position="125"/>
    </location>
</feature>
<feature type="repeat" description="WD" evidence="5">
    <location>
        <begin position="126"/>
        <end position="158"/>
    </location>
</feature>
<dbReference type="InterPro" id="IPR045223">
    <property type="entry name" value="RACK1-like"/>
</dbReference>
<accession>A0A9R1VTH4</accession>
<dbReference type="GO" id="GO:2001125">
    <property type="term" value="P:negative regulation of translational frameshifting"/>
    <property type="evidence" value="ECO:0000318"/>
    <property type="project" value="GO_Central"/>
</dbReference>
<dbReference type="InterPro" id="IPR036322">
    <property type="entry name" value="WD40_repeat_dom_sf"/>
</dbReference>
<organism evidence="6 7">
    <name type="scientific">Lactuca sativa</name>
    <name type="common">Garden lettuce</name>
    <dbReference type="NCBI Taxonomy" id="4236"/>
    <lineage>
        <taxon>Eukaryota</taxon>
        <taxon>Viridiplantae</taxon>
        <taxon>Streptophyta</taxon>
        <taxon>Embryophyta</taxon>
        <taxon>Tracheophyta</taxon>
        <taxon>Spermatophyta</taxon>
        <taxon>Magnoliopsida</taxon>
        <taxon>eudicotyledons</taxon>
        <taxon>Gunneridae</taxon>
        <taxon>Pentapetalae</taxon>
        <taxon>asterids</taxon>
        <taxon>campanulids</taxon>
        <taxon>Asterales</taxon>
        <taxon>Asteraceae</taxon>
        <taxon>Cichorioideae</taxon>
        <taxon>Cichorieae</taxon>
        <taxon>Lactucinae</taxon>
        <taxon>Lactuca</taxon>
    </lineage>
</organism>
<dbReference type="GO" id="GO:0005080">
    <property type="term" value="F:protein kinase C binding"/>
    <property type="evidence" value="ECO:0000318"/>
    <property type="project" value="GO_Central"/>
</dbReference>
<keyword evidence="3" id="KW-0677">Repeat</keyword>
<dbReference type="PROSITE" id="PS50082">
    <property type="entry name" value="WD_REPEATS_2"/>
    <property type="match status" value="2"/>
</dbReference>
<dbReference type="PROSITE" id="PS50294">
    <property type="entry name" value="WD_REPEATS_REGION"/>
    <property type="match status" value="2"/>
</dbReference>
<gene>
    <name evidence="6" type="ORF">LSAT_V11C400165900</name>
</gene>
<evidence type="ECO:0000313" key="7">
    <source>
        <dbReference type="Proteomes" id="UP000235145"/>
    </source>
</evidence>
<dbReference type="GO" id="GO:0005829">
    <property type="term" value="C:cytosol"/>
    <property type="evidence" value="ECO:0000318"/>
    <property type="project" value="GO_Central"/>
</dbReference>
<dbReference type="AlphaFoldDB" id="A0A9R1VTH4"/>
<sequence length="303" mass="34674">MNPKKMGVSLTFASSQPLVLSERSLQLQKNGGLMVLRGTMRAHIDWVTTIDNSDMVVTSSRDKSIIIWRLTKEDKTYGVAQRHLTGHSHFVQDVVLSSDYQFALSGSWDDELCLWDLNVGTTARRFVGHTKDFLSVAFSIDNLQIVSASHDKSIKLWNTLGECKYTIQDGDTHSDWVSWFSLLFVTIMKRTKPRVIGTKMVEVRRSSRVAHLSASIYKELVVYERVELPRTKLEAFRASVKTSIIRQLEAYRAAFNQSISLKRYYVESMWSFILKPITVMQRVLGEDLDGLDMNDLTILEQQI</sequence>
<evidence type="ECO:0000313" key="6">
    <source>
        <dbReference type="EMBL" id="KAJ0211199.1"/>
    </source>
</evidence>
<dbReference type="Gene3D" id="2.130.10.10">
    <property type="entry name" value="YVTN repeat-like/Quinoprotein amine dehydrogenase"/>
    <property type="match status" value="1"/>
</dbReference>
<dbReference type="Proteomes" id="UP000235145">
    <property type="component" value="Unassembled WGS sequence"/>
</dbReference>
<evidence type="ECO:0000256" key="3">
    <source>
        <dbReference type="ARBA" id="ARBA00022737"/>
    </source>
</evidence>
<dbReference type="FunFam" id="2.130.10.10:FF:000615">
    <property type="entry name" value="Receptor for activated C kinase 1"/>
    <property type="match status" value="1"/>
</dbReference>
<dbReference type="PROSITE" id="PS00678">
    <property type="entry name" value="WD_REPEATS_1"/>
    <property type="match status" value="1"/>
</dbReference>
<dbReference type="InterPro" id="IPR019775">
    <property type="entry name" value="WD40_repeat_CS"/>
</dbReference>
<dbReference type="SUPFAM" id="SSF50978">
    <property type="entry name" value="WD40 repeat-like"/>
    <property type="match status" value="1"/>
</dbReference>
<dbReference type="GO" id="GO:0072344">
    <property type="term" value="P:rescue of stalled ribosome"/>
    <property type="evidence" value="ECO:0000318"/>
    <property type="project" value="GO_Central"/>
</dbReference>
<keyword evidence="2 5" id="KW-0853">WD repeat</keyword>
<dbReference type="Pfam" id="PF00400">
    <property type="entry name" value="WD40"/>
    <property type="match status" value="3"/>
</dbReference>
<comment type="caution">
    <text evidence="6">The sequence shown here is derived from an EMBL/GenBank/DDBJ whole genome shotgun (WGS) entry which is preliminary data.</text>
</comment>
<protein>
    <submittedName>
        <fullName evidence="6">Uncharacterized protein</fullName>
    </submittedName>
</protein>
<dbReference type="GO" id="GO:0005634">
    <property type="term" value="C:nucleus"/>
    <property type="evidence" value="ECO:0000318"/>
    <property type="project" value="GO_Central"/>
</dbReference>
<comment type="similarity">
    <text evidence="1">Belongs to the WD repeat G protein beta family. Ribosomal protein RACK1 subfamily.</text>
</comment>
<evidence type="ECO:0000256" key="2">
    <source>
        <dbReference type="ARBA" id="ARBA00022574"/>
    </source>
</evidence>
<evidence type="ECO:0000256" key="1">
    <source>
        <dbReference type="ARBA" id="ARBA00007253"/>
    </source>
</evidence>
<dbReference type="PANTHER" id="PTHR19868">
    <property type="entry name" value="RECEPTOR FOR ACTIVATED PROTEIN KINASE C RACK1"/>
    <property type="match status" value="1"/>
</dbReference>
<proteinExistence type="inferred from homology"/>
<reference evidence="6 7" key="1">
    <citation type="journal article" date="2017" name="Nat. Commun.">
        <title>Genome assembly with in vitro proximity ligation data and whole-genome triplication in lettuce.</title>
        <authorList>
            <person name="Reyes-Chin-Wo S."/>
            <person name="Wang Z."/>
            <person name="Yang X."/>
            <person name="Kozik A."/>
            <person name="Arikit S."/>
            <person name="Song C."/>
            <person name="Xia L."/>
            <person name="Froenicke L."/>
            <person name="Lavelle D.O."/>
            <person name="Truco M.J."/>
            <person name="Xia R."/>
            <person name="Zhu S."/>
            <person name="Xu C."/>
            <person name="Xu H."/>
            <person name="Xu X."/>
            <person name="Cox K."/>
            <person name="Korf I."/>
            <person name="Meyers B.C."/>
            <person name="Michelmore R.W."/>
        </authorList>
    </citation>
    <scope>NUCLEOTIDE SEQUENCE [LARGE SCALE GENOMIC DNA]</scope>
    <source>
        <strain evidence="7">cv. Salinas</strain>
        <tissue evidence="6">Seedlings</tissue>
    </source>
</reference>
<dbReference type="PRINTS" id="PR00320">
    <property type="entry name" value="GPROTEINBRPT"/>
</dbReference>
<keyword evidence="7" id="KW-1185">Reference proteome</keyword>
<name>A0A9R1VTH4_LACSA</name>
<dbReference type="GO" id="GO:0045182">
    <property type="term" value="F:translation regulator activity"/>
    <property type="evidence" value="ECO:0007669"/>
    <property type="project" value="InterPro"/>
</dbReference>
<keyword evidence="4" id="KW-0687">Ribonucleoprotein</keyword>
<evidence type="ECO:0000256" key="5">
    <source>
        <dbReference type="PROSITE-ProRule" id="PRU00221"/>
    </source>
</evidence>